<evidence type="ECO:0000313" key="1">
    <source>
        <dbReference type="EMBL" id="MET3866152.1"/>
    </source>
</evidence>
<dbReference type="EMBL" id="JBEPNW010000002">
    <property type="protein sequence ID" value="MET3866152.1"/>
    <property type="molecule type" value="Genomic_DNA"/>
</dbReference>
<sequence>MAYVHGSRPNRRLAASLLEHLKGRLVDASEAVETTMTMQAATASPHWRLSNVAGVHVYEADGGWNADLVFENLPLGVPVVTGNAVPCATRRAALESAIRQLSVCAEREKHYLASFDTAMRWFVFDEVEVPVDPDYLPGVAARLADDGFTVEQACRQLARLRRIISGDGPVTADKVAAASAKDRESLAVACEVAMALGRTQFSFVDVAWADYEAEAPVPMH</sequence>
<comment type="caution">
    <text evidence="1">The sequence shown here is derived from an EMBL/GenBank/DDBJ whole genome shotgun (WGS) entry which is preliminary data.</text>
</comment>
<accession>A0ABV2NI52</accession>
<protein>
    <submittedName>
        <fullName evidence="1">Uncharacterized protein</fullName>
    </submittedName>
</protein>
<reference evidence="1 2" key="1">
    <citation type="submission" date="2024-06" db="EMBL/GenBank/DDBJ databases">
        <title>Genomics of switchgrass bacterial isolates.</title>
        <authorList>
            <person name="Shade A."/>
        </authorList>
    </citation>
    <scope>NUCLEOTIDE SEQUENCE [LARGE SCALE GENOMIC DNA]</scope>
    <source>
        <strain evidence="1 2">PvP084</strain>
    </source>
</reference>
<evidence type="ECO:0000313" key="2">
    <source>
        <dbReference type="Proteomes" id="UP001549119"/>
    </source>
</evidence>
<proteinExistence type="predicted"/>
<keyword evidence="2" id="KW-1185">Reference proteome</keyword>
<dbReference type="RefSeq" id="WP_043074406.1">
    <property type="nucleotide sequence ID" value="NZ_JAZBNP010000001.1"/>
</dbReference>
<gene>
    <name evidence="1" type="ORF">ABIC20_003461</name>
</gene>
<dbReference type="Proteomes" id="UP001549119">
    <property type="component" value="Unassembled WGS sequence"/>
</dbReference>
<organism evidence="1 2">
    <name type="scientific">Methylobacterium radiotolerans</name>
    <dbReference type="NCBI Taxonomy" id="31998"/>
    <lineage>
        <taxon>Bacteria</taxon>
        <taxon>Pseudomonadati</taxon>
        <taxon>Pseudomonadota</taxon>
        <taxon>Alphaproteobacteria</taxon>
        <taxon>Hyphomicrobiales</taxon>
        <taxon>Methylobacteriaceae</taxon>
        <taxon>Methylobacterium</taxon>
    </lineage>
</organism>
<name>A0ABV2NI52_9HYPH</name>